<dbReference type="InterPro" id="IPR043502">
    <property type="entry name" value="DNA/RNA_pol_sf"/>
</dbReference>
<protein>
    <submittedName>
        <fullName evidence="2">Group II intron reverse transcriptase/maturase</fullName>
    </submittedName>
</protein>
<dbReference type="PANTHER" id="PTHR34047">
    <property type="entry name" value="NUCLEAR INTRON MATURASE 1, MITOCHONDRIAL-RELATED"/>
    <property type="match status" value="1"/>
</dbReference>
<organism evidence="2 3">
    <name type="scientific">Virgibacillus natechei</name>
    <dbReference type="NCBI Taxonomy" id="1216297"/>
    <lineage>
        <taxon>Bacteria</taxon>
        <taxon>Bacillati</taxon>
        <taxon>Bacillota</taxon>
        <taxon>Bacilli</taxon>
        <taxon>Bacillales</taxon>
        <taxon>Bacillaceae</taxon>
        <taxon>Virgibacillus</taxon>
    </lineage>
</organism>
<reference evidence="2 3" key="1">
    <citation type="submission" date="2021-03" db="EMBL/GenBank/DDBJ databases">
        <title>Genomic Encyclopedia of Type Strains, Phase IV (KMG-IV): sequencing the most valuable type-strain genomes for metagenomic binning, comparative biology and taxonomic classification.</title>
        <authorList>
            <person name="Goeker M."/>
        </authorList>
    </citation>
    <scope>NUCLEOTIDE SEQUENCE [LARGE SCALE GENOMIC DNA]</scope>
    <source>
        <strain evidence="2 3">DSM 25609</strain>
    </source>
</reference>
<keyword evidence="2" id="KW-0548">Nucleotidyltransferase</keyword>
<dbReference type="Gene3D" id="1.10.30.50">
    <property type="match status" value="1"/>
</dbReference>
<feature type="domain" description="Reverse transcriptase" evidence="1">
    <location>
        <begin position="79"/>
        <end position="332"/>
    </location>
</feature>
<evidence type="ECO:0000313" key="2">
    <source>
        <dbReference type="EMBL" id="MBP1970297.1"/>
    </source>
</evidence>
<dbReference type="NCBIfam" id="TIGR04416">
    <property type="entry name" value="group_II_RT_mat"/>
    <property type="match status" value="1"/>
</dbReference>
<dbReference type="CDD" id="cd01651">
    <property type="entry name" value="RT_G2_intron"/>
    <property type="match status" value="1"/>
</dbReference>
<keyword evidence="3" id="KW-1185">Reference proteome</keyword>
<dbReference type="PROSITE" id="PS50878">
    <property type="entry name" value="RT_POL"/>
    <property type="match status" value="1"/>
</dbReference>
<dbReference type="InterPro" id="IPR051083">
    <property type="entry name" value="GrpII_Intron_Splice-Mob/Def"/>
</dbReference>
<sequence length="599" mass="69760">MQTQLRYWEYYGLTNCFDELYEQAKAGNSFNRLYDKITSRENILLAYRTIKNNKGSKTAGTDGRTINDFKSMSEEQLVNLIQKRVANYQPMKVRRVYIPKANGDKRPLGIPSMSDRIIQQSIKQFLEPICEAQFFKHSYGFRPLRSTHDAIARMNRLINRSNLHYVVDIDIKGFFDNVNHSLLLKQLWNFGVQDRKILRIISKMLKAEIAGEGVPSKGTPQGGILSPLLSNIVLHDVDKWVSGQWECFETHHEYANISGKFKALKKTGLKEGYIVRYADDFKILCRDWKTAQKWYHAVELYINERLKLNISEEKSQIVNLRKRSSEFLGFTIRAVQKGNKRVVHSRLSKKKKEAYKAEGLKRIKQLQKIPTANNAMLFNSWVLGIHNYSKAATHVCKEFREIAYCLSRSLYNRFKQIGVYDYPNRPPPTYSRYYKTSIKAYKVNGVYLYPLADIKHQILRSFSQWQTPYTEKGRAGIHKNINIDVYQEIIKLMKSNISTRNIEYIDNRISRYSMRSGKCEITGRFLPAELVHCHHYLPVKLGGLDVFKNLRIIHKSLHVLIHATNKATIKKYIEEQKVGSGDLVKINIYRKMCNLESIS</sequence>
<evidence type="ECO:0000259" key="1">
    <source>
        <dbReference type="PROSITE" id="PS50878"/>
    </source>
</evidence>
<dbReference type="PANTHER" id="PTHR34047:SF8">
    <property type="entry name" value="PROTEIN YKFC"/>
    <property type="match status" value="1"/>
</dbReference>
<keyword evidence="2" id="KW-0695">RNA-directed DNA polymerase</keyword>
<dbReference type="GO" id="GO:0003964">
    <property type="term" value="F:RNA-directed DNA polymerase activity"/>
    <property type="evidence" value="ECO:0007669"/>
    <property type="project" value="UniProtKB-KW"/>
</dbReference>
<dbReference type="SUPFAM" id="SSF56672">
    <property type="entry name" value="DNA/RNA polymerases"/>
    <property type="match status" value="1"/>
</dbReference>
<dbReference type="Proteomes" id="UP001519345">
    <property type="component" value="Unassembled WGS sequence"/>
</dbReference>
<dbReference type="RefSeq" id="WP_209463438.1">
    <property type="nucleotide sequence ID" value="NZ_CP110224.1"/>
</dbReference>
<accession>A0ABS4IH70</accession>
<dbReference type="InterPro" id="IPR000477">
    <property type="entry name" value="RT_dom"/>
</dbReference>
<name>A0ABS4IH70_9BACI</name>
<dbReference type="InterPro" id="IPR030931">
    <property type="entry name" value="Group_II_RT_mat"/>
</dbReference>
<dbReference type="InterPro" id="IPR003615">
    <property type="entry name" value="HNH_nuc"/>
</dbReference>
<comment type="caution">
    <text evidence="2">The sequence shown here is derived from an EMBL/GenBank/DDBJ whole genome shotgun (WGS) entry which is preliminary data.</text>
</comment>
<dbReference type="CDD" id="cd00085">
    <property type="entry name" value="HNHc"/>
    <property type="match status" value="1"/>
</dbReference>
<evidence type="ECO:0000313" key="3">
    <source>
        <dbReference type="Proteomes" id="UP001519345"/>
    </source>
</evidence>
<keyword evidence="2" id="KW-0808">Transferase</keyword>
<gene>
    <name evidence="2" type="ORF">J2Z83_002415</name>
</gene>
<proteinExistence type="predicted"/>
<dbReference type="Pfam" id="PF00078">
    <property type="entry name" value="RVT_1"/>
    <property type="match status" value="1"/>
</dbReference>
<dbReference type="EMBL" id="JAGGKX010000012">
    <property type="protein sequence ID" value="MBP1970297.1"/>
    <property type="molecule type" value="Genomic_DNA"/>
</dbReference>